<evidence type="ECO:0000313" key="2">
    <source>
        <dbReference type="Proteomes" id="UP001183127"/>
    </source>
</evidence>
<accession>A0ABY9QLW3</accession>
<dbReference type="RefSeq" id="WP_011533527.1">
    <property type="nucleotide sequence ID" value="NZ_CP132921.1"/>
</dbReference>
<sequence>MDLNEAEKIFEQYCGFDDGLLKAFEYVFSEEGACSVKLELYAENYSLDANVWRRVDVCVRGVSEVRSTVIPIVINSKVKLVRLGGEVCLEVSGDFGHEPMSIENIRKYSFCYVVGRSVEVMEHV</sequence>
<evidence type="ECO:0000313" key="1">
    <source>
        <dbReference type="EMBL" id="WMW04096.1"/>
    </source>
</evidence>
<dbReference type="EMBL" id="CP132921">
    <property type="protein sequence ID" value="WMW04096.1"/>
    <property type="molecule type" value="Genomic_DNA"/>
</dbReference>
<protein>
    <submittedName>
        <fullName evidence="1">Uncharacterized protein</fullName>
    </submittedName>
</protein>
<name>A0ABY9QLW3_9PSED</name>
<organism evidence="1 2">
    <name type="scientific">Pseudomonas entomophila</name>
    <dbReference type="NCBI Taxonomy" id="312306"/>
    <lineage>
        <taxon>Bacteria</taxon>
        <taxon>Pseudomonadati</taxon>
        <taxon>Pseudomonadota</taxon>
        <taxon>Gammaproteobacteria</taxon>
        <taxon>Pseudomonadales</taxon>
        <taxon>Pseudomonadaceae</taxon>
        <taxon>Pseudomonas</taxon>
    </lineage>
</organism>
<reference evidence="1 2" key="1">
    <citation type="submission" date="2023-08" db="EMBL/GenBank/DDBJ databases">
        <title>Complete Genome Sequence of Pseudomonas entomophila TVIN A01.</title>
        <authorList>
            <person name="Shelke T."/>
            <person name="Mahar N.S."/>
            <person name="Gupta I."/>
            <person name="Gupta V."/>
        </authorList>
    </citation>
    <scope>NUCLEOTIDE SEQUENCE [LARGE SCALE GENOMIC DNA]</scope>
    <source>
        <strain evidence="1 2">TVIN-A01</strain>
    </source>
</reference>
<gene>
    <name evidence="1" type="ORF">RAH46_17365</name>
</gene>
<dbReference type="GeneID" id="32805502"/>
<keyword evidence="2" id="KW-1185">Reference proteome</keyword>
<dbReference type="Proteomes" id="UP001183127">
    <property type="component" value="Chromosome"/>
</dbReference>
<proteinExistence type="predicted"/>